<evidence type="ECO:0000313" key="3">
    <source>
        <dbReference type="Proteomes" id="UP001152885"/>
    </source>
</evidence>
<dbReference type="InterPro" id="IPR042432">
    <property type="entry name" value="Coa1_fungi"/>
</dbReference>
<organism evidence="2 3">
    <name type="scientific">Candida verbasci</name>
    <dbReference type="NCBI Taxonomy" id="1227364"/>
    <lineage>
        <taxon>Eukaryota</taxon>
        <taxon>Fungi</taxon>
        <taxon>Dikarya</taxon>
        <taxon>Ascomycota</taxon>
        <taxon>Saccharomycotina</taxon>
        <taxon>Pichiomycetes</taxon>
        <taxon>Debaryomycetaceae</taxon>
        <taxon>Candida/Lodderomyces clade</taxon>
        <taxon>Candida</taxon>
    </lineage>
</organism>
<evidence type="ECO:0000256" key="1">
    <source>
        <dbReference type="SAM" id="Phobius"/>
    </source>
</evidence>
<dbReference type="InterPro" id="IPR014807">
    <property type="entry name" value="Coa1"/>
</dbReference>
<dbReference type="PANTHER" id="PTHR28523">
    <property type="entry name" value="CYTOCHROME C OXIDASE ASSEMBLY FACTOR 1"/>
    <property type="match status" value="1"/>
</dbReference>
<keyword evidence="1" id="KW-1133">Transmembrane helix</keyword>
<accession>A0A9W4U0E3</accession>
<proteinExistence type="predicted"/>
<dbReference type="EMBL" id="CANTUO010000004">
    <property type="protein sequence ID" value="CAI5759099.1"/>
    <property type="molecule type" value="Genomic_DNA"/>
</dbReference>
<name>A0A9W4U0E3_9ASCO</name>
<dbReference type="Proteomes" id="UP001152885">
    <property type="component" value="Unassembled WGS sequence"/>
</dbReference>
<dbReference type="PANTHER" id="PTHR28523:SF1">
    <property type="entry name" value="CYTOCHROME C OXIDASE ASSEMBLY FACTOR 1"/>
    <property type="match status" value="1"/>
</dbReference>
<dbReference type="Pfam" id="PF08695">
    <property type="entry name" value="Coa1"/>
    <property type="match status" value="1"/>
</dbReference>
<keyword evidence="1" id="KW-0812">Transmembrane</keyword>
<dbReference type="GO" id="GO:0033617">
    <property type="term" value="P:mitochondrial respiratory chain complex IV assembly"/>
    <property type="evidence" value="ECO:0007669"/>
    <property type="project" value="InterPro"/>
</dbReference>
<sequence length="166" mass="19419">MFKNITKPLRRLYTTRVTNLKYQPPITIDKELPDPSHKKKINRRYFLVYGLGITLSCLIIFNYEKTQSPIVTSTLFYLRRNKQVENLLGSGIDFAYSWPWISGKLNTVQGLIDIKFKIKGNKNDGYLKLKANRESKLHPFNVENFSIEIDGKDYDLTKDSDFDFDL</sequence>
<protein>
    <recommendedName>
        <fullName evidence="4">Cytochrome c oxidase assembly factor 1</fullName>
    </recommendedName>
</protein>
<comment type="caution">
    <text evidence="2">The sequence shown here is derived from an EMBL/GenBank/DDBJ whole genome shotgun (WGS) entry which is preliminary data.</text>
</comment>
<reference evidence="2" key="1">
    <citation type="submission" date="2022-12" db="EMBL/GenBank/DDBJ databases">
        <authorList>
            <person name="Brejova B."/>
        </authorList>
    </citation>
    <scope>NUCLEOTIDE SEQUENCE</scope>
</reference>
<feature type="transmembrane region" description="Helical" evidence="1">
    <location>
        <begin position="45"/>
        <end position="63"/>
    </location>
</feature>
<evidence type="ECO:0008006" key="4">
    <source>
        <dbReference type="Google" id="ProtNLM"/>
    </source>
</evidence>
<gene>
    <name evidence="2" type="ORF">CANVERA_P3608</name>
</gene>
<evidence type="ECO:0000313" key="2">
    <source>
        <dbReference type="EMBL" id="CAI5759099.1"/>
    </source>
</evidence>
<dbReference type="AlphaFoldDB" id="A0A9W4U0E3"/>
<dbReference type="OrthoDB" id="2100652at2759"/>
<keyword evidence="1" id="KW-0472">Membrane</keyword>
<keyword evidence="3" id="KW-1185">Reference proteome</keyword>
<dbReference type="GO" id="GO:0005743">
    <property type="term" value="C:mitochondrial inner membrane"/>
    <property type="evidence" value="ECO:0007669"/>
    <property type="project" value="TreeGrafter"/>
</dbReference>